<evidence type="ECO:0000256" key="3">
    <source>
        <dbReference type="ARBA" id="ARBA00009119"/>
    </source>
</evidence>
<evidence type="ECO:0000313" key="14">
    <source>
        <dbReference type="Proteomes" id="UP000015106"/>
    </source>
</evidence>
<comment type="pathway">
    <text evidence="2">Protein modification; protein ubiquitination.</text>
</comment>
<evidence type="ECO:0000256" key="8">
    <source>
        <dbReference type="ARBA" id="ARBA00022786"/>
    </source>
</evidence>
<dbReference type="GO" id="GO:0061630">
    <property type="term" value="F:ubiquitin protein ligase activity"/>
    <property type="evidence" value="ECO:0007669"/>
    <property type="project" value="UniProtKB-EC"/>
</dbReference>
<dbReference type="Gene3D" id="3.30.40.10">
    <property type="entry name" value="Zinc/RING finger domain, C3HC4 (zinc finger)"/>
    <property type="match status" value="2"/>
</dbReference>
<dbReference type="Pfam" id="PF21362">
    <property type="entry name" value="Sina_RING"/>
    <property type="match status" value="1"/>
</dbReference>
<evidence type="ECO:0000313" key="13">
    <source>
        <dbReference type="EnsemblPlants" id="TuG1812G0200004959.01.T01"/>
    </source>
</evidence>
<name>A0A8R7TMR1_TRIUA</name>
<dbReference type="GO" id="GO:0008270">
    <property type="term" value="F:zinc ion binding"/>
    <property type="evidence" value="ECO:0007669"/>
    <property type="project" value="UniProtKB-KW"/>
</dbReference>
<evidence type="ECO:0000256" key="7">
    <source>
        <dbReference type="ARBA" id="ARBA00022771"/>
    </source>
</evidence>
<keyword evidence="6" id="KW-0479">Metal-binding</keyword>
<dbReference type="PANTHER" id="PTHR46632:SF9">
    <property type="entry name" value="RING-TYPE E3 UBIQUITIN TRANSFERASE"/>
    <property type="match status" value="1"/>
</dbReference>
<reference evidence="13" key="2">
    <citation type="submission" date="2018-03" db="EMBL/GenBank/DDBJ databases">
        <title>The Triticum urartu genome reveals the dynamic nature of wheat genome evolution.</title>
        <authorList>
            <person name="Ling H."/>
            <person name="Ma B."/>
            <person name="Shi X."/>
            <person name="Liu H."/>
            <person name="Dong L."/>
            <person name="Sun H."/>
            <person name="Cao Y."/>
            <person name="Gao Q."/>
            <person name="Zheng S."/>
            <person name="Li Y."/>
            <person name="Yu Y."/>
            <person name="Du H."/>
            <person name="Qi M."/>
            <person name="Li Y."/>
            <person name="Yu H."/>
            <person name="Cui Y."/>
            <person name="Wang N."/>
            <person name="Chen C."/>
            <person name="Wu H."/>
            <person name="Zhao Y."/>
            <person name="Zhang J."/>
            <person name="Li Y."/>
            <person name="Zhou W."/>
            <person name="Zhang B."/>
            <person name="Hu W."/>
            <person name="Eijk M."/>
            <person name="Tang J."/>
            <person name="Witsenboer H."/>
            <person name="Zhao S."/>
            <person name="Li Z."/>
            <person name="Zhang A."/>
            <person name="Wang D."/>
            <person name="Liang C."/>
        </authorList>
    </citation>
    <scope>NUCLEOTIDE SEQUENCE [LARGE SCALE GENOMIC DNA]</scope>
    <source>
        <strain evidence="13">cv. G1812</strain>
    </source>
</reference>
<evidence type="ECO:0000256" key="10">
    <source>
        <dbReference type="ARBA" id="ARBA00024004"/>
    </source>
</evidence>
<feature type="domain" description="SIAH-type" evidence="12">
    <location>
        <begin position="80"/>
        <end position="138"/>
    </location>
</feature>
<dbReference type="InterPro" id="IPR049548">
    <property type="entry name" value="Sina-like_RING"/>
</dbReference>
<keyword evidence="5" id="KW-0808">Transferase</keyword>
<comment type="similarity">
    <text evidence="3">Belongs to the SINA (Seven in absentia) family.</text>
</comment>
<keyword evidence="14" id="KW-1185">Reference proteome</keyword>
<keyword evidence="8" id="KW-0833">Ubl conjugation pathway</keyword>
<dbReference type="Pfam" id="PF21361">
    <property type="entry name" value="Sina_ZnF"/>
    <property type="match status" value="1"/>
</dbReference>
<evidence type="ECO:0000256" key="1">
    <source>
        <dbReference type="ARBA" id="ARBA00000900"/>
    </source>
</evidence>
<sequence length="199" mass="21142">MAPPSTRAALENLTLADADALDCGVCCLPLKPPIFQCGVGHALCEQCRGKLASARTCHVCRAPMADGYRRNHDLERLVESIRAPCPNAAYGCAARPVYYDGPRHLEDCLHAPCHCPEEACGFVGSTEMLPAHFAGEHEWPCTTGARAGESFSVDLEDGFNVVIVGDGARELLFLVMVSPVSLGRAVSAVCVCPRTDGGD</sequence>
<reference evidence="14" key="1">
    <citation type="journal article" date="2013" name="Nature">
        <title>Draft genome of the wheat A-genome progenitor Triticum urartu.</title>
        <authorList>
            <person name="Ling H.Q."/>
            <person name="Zhao S."/>
            <person name="Liu D."/>
            <person name="Wang J."/>
            <person name="Sun H."/>
            <person name="Zhang C."/>
            <person name="Fan H."/>
            <person name="Li D."/>
            <person name="Dong L."/>
            <person name="Tao Y."/>
            <person name="Gao C."/>
            <person name="Wu H."/>
            <person name="Li Y."/>
            <person name="Cui Y."/>
            <person name="Guo X."/>
            <person name="Zheng S."/>
            <person name="Wang B."/>
            <person name="Yu K."/>
            <person name="Liang Q."/>
            <person name="Yang W."/>
            <person name="Lou X."/>
            <person name="Chen J."/>
            <person name="Feng M."/>
            <person name="Jian J."/>
            <person name="Zhang X."/>
            <person name="Luo G."/>
            <person name="Jiang Y."/>
            <person name="Liu J."/>
            <person name="Wang Z."/>
            <person name="Sha Y."/>
            <person name="Zhang B."/>
            <person name="Wu H."/>
            <person name="Tang D."/>
            <person name="Shen Q."/>
            <person name="Xue P."/>
            <person name="Zou S."/>
            <person name="Wang X."/>
            <person name="Liu X."/>
            <person name="Wang F."/>
            <person name="Yang Y."/>
            <person name="An X."/>
            <person name="Dong Z."/>
            <person name="Zhang K."/>
            <person name="Zhang X."/>
            <person name="Luo M.C."/>
            <person name="Dvorak J."/>
            <person name="Tong Y."/>
            <person name="Wang J."/>
            <person name="Yang H."/>
            <person name="Li Z."/>
            <person name="Wang D."/>
            <person name="Zhang A."/>
            <person name="Wang J."/>
        </authorList>
    </citation>
    <scope>NUCLEOTIDE SEQUENCE</scope>
    <source>
        <strain evidence="14">cv. G1812</strain>
    </source>
</reference>
<evidence type="ECO:0000259" key="12">
    <source>
        <dbReference type="PROSITE" id="PS51081"/>
    </source>
</evidence>
<keyword evidence="7 11" id="KW-0863">Zinc-finger</keyword>
<dbReference type="PANTHER" id="PTHR46632">
    <property type="entry name" value="E3 UBIQUITIN-PROTEIN LIGASE SINA-LIKE 4"/>
    <property type="match status" value="1"/>
</dbReference>
<dbReference type="EnsemblPlants" id="TuG1812G0200004959.01.T01">
    <property type="protein sequence ID" value="TuG1812G0200004959.01.T01"/>
    <property type="gene ID" value="TuG1812G0200004959.01"/>
</dbReference>
<reference evidence="13" key="3">
    <citation type="submission" date="2022-06" db="UniProtKB">
        <authorList>
            <consortium name="EnsemblPlants"/>
        </authorList>
    </citation>
    <scope>IDENTIFICATION</scope>
</reference>
<dbReference type="Proteomes" id="UP000015106">
    <property type="component" value="Chromosome 2"/>
</dbReference>
<evidence type="ECO:0000256" key="2">
    <source>
        <dbReference type="ARBA" id="ARBA00004906"/>
    </source>
</evidence>
<keyword evidence="9" id="KW-0862">Zinc</keyword>
<evidence type="ECO:0000256" key="6">
    <source>
        <dbReference type="ARBA" id="ARBA00022723"/>
    </source>
</evidence>
<protein>
    <recommendedName>
        <fullName evidence="4">RING-type E3 ubiquitin transferase</fullName>
        <ecNumber evidence="4">2.3.2.27</ecNumber>
    </recommendedName>
</protein>
<dbReference type="AlphaFoldDB" id="A0A8R7TMR1"/>
<evidence type="ECO:0000256" key="4">
    <source>
        <dbReference type="ARBA" id="ARBA00012483"/>
    </source>
</evidence>
<evidence type="ECO:0000256" key="9">
    <source>
        <dbReference type="ARBA" id="ARBA00022833"/>
    </source>
</evidence>
<evidence type="ECO:0000256" key="11">
    <source>
        <dbReference type="PROSITE-ProRule" id="PRU00455"/>
    </source>
</evidence>
<dbReference type="PROSITE" id="PS51081">
    <property type="entry name" value="ZF_SIAH"/>
    <property type="match status" value="1"/>
</dbReference>
<evidence type="ECO:0000256" key="5">
    <source>
        <dbReference type="ARBA" id="ARBA00022679"/>
    </source>
</evidence>
<dbReference type="InterPro" id="IPR013010">
    <property type="entry name" value="Znf_SIAH"/>
</dbReference>
<dbReference type="Gramene" id="TuG1812G0200004959.01.T01">
    <property type="protein sequence ID" value="TuG1812G0200004959.01.T01"/>
    <property type="gene ID" value="TuG1812G0200004959.01"/>
</dbReference>
<comment type="catalytic activity">
    <reaction evidence="1">
        <text>S-ubiquitinyl-[E2 ubiquitin-conjugating enzyme]-L-cysteine + [acceptor protein]-L-lysine = [E2 ubiquitin-conjugating enzyme]-L-cysteine + N(6)-ubiquitinyl-[acceptor protein]-L-lysine.</text>
        <dbReference type="EC" id="2.3.2.27"/>
    </reaction>
</comment>
<accession>A0A8R7TMR1</accession>
<comment type="function">
    <text evidence="10">E3 ubiquitin-protein ligase that mediates ubiquitination and subsequent proteasomal degradation of target proteins. E3 ubiquitin ligases accept ubiquitin from an E2 ubiquitin-conjugating enzyme in the form of a thioester and then directly transfers the ubiquitin to targeted substrates. It probably triggers the ubiquitin-mediated degradation of different substrates.</text>
</comment>
<proteinExistence type="inferred from homology"/>
<dbReference type="InterPro" id="IPR044286">
    <property type="entry name" value="SINL_plant"/>
</dbReference>
<organism evidence="13 14">
    <name type="scientific">Triticum urartu</name>
    <name type="common">Red wild einkorn</name>
    <name type="synonym">Crithodium urartu</name>
    <dbReference type="NCBI Taxonomy" id="4572"/>
    <lineage>
        <taxon>Eukaryota</taxon>
        <taxon>Viridiplantae</taxon>
        <taxon>Streptophyta</taxon>
        <taxon>Embryophyta</taxon>
        <taxon>Tracheophyta</taxon>
        <taxon>Spermatophyta</taxon>
        <taxon>Magnoliopsida</taxon>
        <taxon>Liliopsida</taxon>
        <taxon>Poales</taxon>
        <taxon>Poaceae</taxon>
        <taxon>BOP clade</taxon>
        <taxon>Pooideae</taxon>
        <taxon>Triticodae</taxon>
        <taxon>Triticeae</taxon>
        <taxon>Triticinae</taxon>
        <taxon>Triticum</taxon>
    </lineage>
</organism>
<dbReference type="SUPFAM" id="SSF49599">
    <property type="entry name" value="TRAF domain-like"/>
    <property type="match status" value="1"/>
</dbReference>
<dbReference type="EC" id="2.3.2.27" evidence="4"/>
<dbReference type="InterPro" id="IPR013083">
    <property type="entry name" value="Znf_RING/FYVE/PHD"/>
</dbReference>